<dbReference type="Proteomes" id="UP000271162">
    <property type="component" value="Unassembled WGS sequence"/>
</dbReference>
<gene>
    <name evidence="1" type="ORF">NBR_LOCUS8075</name>
</gene>
<evidence type="ECO:0000313" key="2">
    <source>
        <dbReference type="Proteomes" id="UP000271162"/>
    </source>
</evidence>
<dbReference type="EMBL" id="UYSL01019960">
    <property type="protein sequence ID" value="VDL71664.1"/>
    <property type="molecule type" value="Genomic_DNA"/>
</dbReference>
<evidence type="ECO:0000313" key="1">
    <source>
        <dbReference type="EMBL" id="VDL71664.1"/>
    </source>
</evidence>
<accession>A0A0N4XYC6</accession>
<reference evidence="3" key="1">
    <citation type="submission" date="2017-02" db="UniProtKB">
        <authorList>
            <consortium name="WormBaseParasite"/>
        </authorList>
    </citation>
    <scope>IDENTIFICATION</scope>
</reference>
<keyword evidence="2" id="KW-1185">Reference proteome</keyword>
<dbReference type="WBParaSite" id="NBR_0000807401-mRNA-1">
    <property type="protein sequence ID" value="NBR_0000807401-mRNA-1"/>
    <property type="gene ID" value="NBR_0000807401"/>
</dbReference>
<organism evidence="3">
    <name type="scientific">Nippostrongylus brasiliensis</name>
    <name type="common">Rat hookworm</name>
    <dbReference type="NCBI Taxonomy" id="27835"/>
    <lineage>
        <taxon>Eukaryota</taxon>
        <taxon>Metazoa</taxon>
        <taxon>Ecdysozoa</taxon>
        <taxon>Nematoda</taxon>
        <taxon>Chromadorea</taxon>
        <taxon>Rhabditida</taxon>
        <taxon>Rhabditina</taxon>
        <taxon>Rhabditomorpha</taxon>
        <taxon>Strongyloidea</taxon>
        <taxon>Heligmosomidae</taxon>
        <taxon>Nippostrongylus</taxon>
    </lineage>
</organism>
<name>A0A0N4XYC6_NIPBR</name>
<sequence>MSSELYKVQQEANRLSREIRDARAKLWLTRTQGCATIDKLLWEQTNLSYCIKDALEELDRIRNECQMKRSEITKKGARTRICLIQVPKTTPSFQWLQLRLTIFSQP</sequence>
<evidence type="ECO:0000313" key="3">
    <source>
        <dbReference type="WBParaSite" id="NBR_0000807401-mRNA-1"/>
    </source>
</evidence>
<proteinExistence type="predicted"/>
<dbReference type="AlphaFoldDB" id="A0A0N4XYC6"/>
<reference evidence="1 2" key="2">
    <citation type="submission" date="2018-11" db="EMBL/GenBank/DDBJ databases">
        <authorList>
            <consortium name="Pathogen Informatics"/>
        </authorList>
    </citation>
    <scope>NUCLEOTIDE SEQUENCE [LARGE SCALE GENOMIC DNA]</scope>
</reference>
<protein>
    <submittedName>
        <fullName evidence="3">Tektin</fullName>
    </submittedName>
</protein>